<keyword evidence="6" id="KW-0645">Protease</keyword>
<keyword evidence="10" id="KW-1185">Reference proteome</keyword>
<dbReference type="AlphaFoldDB" id="A0A5B9PF01"/>
<accession>A0A5B9PF01</accession>
<evidence type="ECO:0000256" key="5">
    <source>
        <dbReference type="ARBA" id="ARBA00015719"/>
    </source>
</evidence>
<name>A0A5B9PF01_9BACT</name>
<reference evidence="9 10" key="1">
    <citation type="submission" date="2019-08" db="EMBL/GenBank/DDBJ databases">
        <title>Deep-cultivation of Planctomycetes and their phenomic and genomic characterization uncovers novel biology.</title>
        <authorList>
            <person name="Wiegand S."/>
            <person name="Jogler M."/>
            <person name="Boedeker C."/>
            <person name="Pinto D."/>
            <person name="Vollmers J."/>
            <person name="Rivas-Marin E."/>
            <person name="Kohn T."/>
            <person name="Peeters S.H."/>
            <person name="Heuer A."/>
            <person name="Rast P."/>
            <person name="Oberbeckmann S."/>
            <person name="Bunk B."/>
            <person name="Jeske O."/>
            <person name="Meyerdierks A."/>
            <person name="Storesund J.E."/>
            <person name="Kallscheuer N."/>
            <person name="Luecker S."/>
            <person name="Lage O.M."/>
            <person name="Pohl T."/>
            <person name="Merkel B.J."/>
            <person name="Hornburger P."/>
            <person name="Mueller R.-W."/>
            <person name="Bruemmer F."/>
            <person name="Labrenz M."/>
            <person name="Spormann A.M."/>
            <person name="Op den Camp H."/>
            <person name="Overmann J."/>
            <person name="Amann R."/>
            <person name="Jetten M.S.M."/>
            <person name="Mascher T."/>
            <person name="Medema M.H."/>
            <person name="Devos D.P."/>
            <person name="Kaster A.-K."/>
            <person name="Ovreas L."/>
            <person name="Rohde M."/>
            <person name="Galperin M.Y."/>
            <person name="Jogler C."/>
        </authorList>
    </citation>
    <scope>NUCLEOTIDE SEQUENCE [LARGE SCALE GENOMIC DNA]</scope>
    <source>
        <strain evidence="9 10">FC18</strain>
    </source>
</reference>
<dbReference type="InterPro" id="IPR011811">
    <property type="entry name" value="Peptidase_S51_cyanophycinase"/>
</dbReference>
<dbReference type="GO" id="GO:0004180">
    <property type="term" value="F:carboxypeptidase activity"/>
    <property type="evidence" value="ECO:0007669"/>
    <property type="project" value="UniProtKB-KW"/>
</dbReference>
<dbReference type="RefSeq" id="WP_075083191.1">
    <property type="nucleotide sequence ID" value="NZ_CP042912.1"/>
</dbReference>
<protein>
    <recommendedName>
        <fullName evidence="5">Cyanophycinase</fullName>
        <ecNumber evidence="4">3.4.15.6</ecNumber>
    </recommendedName>
</protein>
<proteinExistence type="inferred from homology"/>
<gene>
    <name evidence="9" type="primary">cphB</name>
    <name evidence="9" type="ORF">MFFC18_14190</name>
</gene>
<sequence length="543" mass="59363">MKNQIFSFPIAVPAIVALVLLVSTNISVGQLGHQGKLFLHGGGGVDGTISSFVESAGGAEARLVVIPTATSDDNLPTEAELKSRWRKRGIENVELLHTHDRQTADSLEFVSPIEKATAVFISGGVQQRLGDTYVGTETEAAMKRLLLRGGAIGGSSAGAAIMSKAMIASGGTVPKMSTGFDLLPKGIVDQHFLNRSRLNRLMNAVRESNGRTGVGIDERTCLEISGDLATVRGRGFVTLVRLVDDQVSVETFHDGDSFKPGDFGIVDSSRDGVLNLDVRGIRELSASGRPLEKLVSESIAKSLKLRDSFLQQTDSESRAAVLERLALRFADQYRQHHRGESPDLFDFSSVDFESAIRGTSECPTATEVFGPFEGKWYGRWADFDVDHHWSRVFEPDQHSLAADLSAFQVGWQYAWIGDGYGVNHCLGFDESGRSLRFLLGYTEHLQDGDFSKIVSRRPHVGIYAGPGRLIWITAGEVFFEEALANKDGRFESYSIIGFNYDSDETGLTVQDGFVTVYSSSESRRVPFRGYKFASPITEPATSR</sequence>
<dbReference type="GO" id="GO:0008236">
    <property type="term" value="F:serine-type peptidase activity"/>
    <property type="evidence" value="ECO:0007669"/>
    <property type="project" value="UniProtKB-KW"/>
</dbReference>
<dbReference type="EC" id="3.4.15.6" evidence="4"/>
<keyword evidence="7 9" id="KW-0378">Hydrolase</keyword>
<dbReference type="NCBIfam" id="TIGR02069">
    <property type="entry name" value="cyanophycinase"/>
    <property type="match status" value="1"/>
</dbReference>
<dbReference type="STRING" id="980251.GCA_001642875_00392"/>
<comment type="catalytic activity">
    <reaction evidence="1">
        <text>[L-4-(L-arginin-2-N-yl)aspartate](n) + H2O = [L-4-(L-arginin-2-N-yl)aspartate](n-1) + L-4-(L-arginin-2-N-yl)aspartate</text>
        <dbReference type="Rhea" id="RHEA:12845"/>
        <dbReference type="Rhea" id="RHEA-COMP:13728"/>
        <dbReference type="Rhea" id="RHEA-COMP:13734"/>
        <dbReference type="ChEBI" id="CHEBI:15377"/>
        <dbReference type="ChEBI" id="CHEBI:137986"/>
        <dbReference type="ChEBI" id="CHEBI:137991"/>
        <dbReference type="EC" id="3.4.15.6"/>
    </reaction>
</comment>
<evidence type="ECO:0000256" key="1">
    <source>
        <dbReference type="ARBA" id="ARBA00001092"/>
    </source>
</evidence>
<dbReference type="EMBL" id="CP042912">
    <property type="protein sequence ID" value="QEG21561.1"/>
    <property type="molecule type" value="Genomic_DNA"/>
</dbReference>
<dbReference type="Proteomes" id="UP000322214">
    <property type="component" value="Chromosome"/>
</dbReference>
<dbReference type="PANTHER" id="PTHR36175:SF1">
    <property type="entry name" value="CYANOPHYCINASE"/>
    <property type="match status" value="1"/>
</dbReference>
<evidence type="ECO:0000313" key="10">
    <source>
        <dbReference type="Proteomes" id="UP000322214"/>
    </source>
</evidence>
<dbReference type="GO" id="GO:0008241">
    <property type="term" value="F:peptidyl-dipeptidase activity"/>
    <property type="evidence" value="ECO:0007669"/>
    <property type="project" value="UniProtKB-EC"/>
</dbReference>
<comment type="function">
    <text evidence="2">Exopeptidase that catalyzes the hydrolytic cleavage of multi-L-arginyl-poly-L-aspartic acid (cyanophycin; a water-insoluble reserve polymer) into aspartate-arginine dipeptides.</text>
</comment>
<organism evidence="9 10">
    <name type="scientific">Mariniblastus fucicola</name>
    <dbReference type="NCBI Taxonomy" id="980251"/>
    <lineage>
        <taxon>Bacteria</taxon>
        <taxon>Pseudomonadati</taxon>
        <taxon>Planctomycetota</taxon>
        <taxon>Planctomycetia</taxon>
        <taxon>Pirellulales</taxon>
        <taxon>Pirellulaceae</taxon>
        <taxon>Mariniblastus</taxon>
    </lineage>
</organism>
<evidence type="ECO:0000256" key="8">
    <source>
        <dbReference type="ARBA" id="ARBA00022825"/>
    </source>
</evidence>
<evidence type="ECO:0000256" key="7">
    <source>
        <dbReference type="ARBA" id="ARBA00022801"/>
    </source>
</evidence>
<dbReference type="SUPFAM" id="SSF52317">
    <property type="entry name" value="Class I glutamine amidotransferase-like"/>
    <property type="match status" value="1"/>
</dbReference>
<comment type="similarity">
    <text evidence="3">Belongs to the peptidase S51 family.</text>
</comment>
<dbReference type="Gene3D" id="3.40.50.880">
    <property type="match status" value="1"/>
</dbReference>
<keyword evidence="9" id="KW-0121">Carboxypeptidase</keyword>
<keyword evidence="8" id="KW-0720">Serine protease</keyword>
<dbReference type="KEGG" id="mff:MFFC18_14190"/>
<dbReference type="Pfam" id="PF03575">
    <property type="entry name" value="Peptidase_S51"/>
    <property type="match status" value="1"/>
</dbReference>
<dbReference type="GO" id="GO:0006508">
    <property type="term" value="P:proteolysis"/>
    <property type="evidence" value="ECO:0007669"/>
    <property type="project" value="UniProtKB-KW"/>
</dbReference>
<evidence type="ECO:0000313" key="9">
    <source>
        <dbReference type="EMBL" id="QEG21561.1"/>
    </source>
</evidence>
<dbReference type="CDD" id="cd03145">
    <property type="entry name" value="GAT1_cyanophycinase"/>
    <property type="match status" value="1"/>
</dbReference>
<evidence type="ECO:0000256" key="3">
    <source>
        <dbReference type="ARBA" id="ARBA00006534"/>
    </source>
</evidence>
<evidence type="ECO:0000256" key="4">
    <source>
        <dbReference type="ARBA" id="ARBA00013115"/>
    </source>
</evidence>
<dbReference type="InterPro" id="IPR005320">
    <property type="entry name" value="Peptidase_S51"/>
</dbReference>
<dbReference type="PANTHER" id="PTHR36175">
    <property type="entry name" value="CYANOPHYCINASE"/>
    <property type="match status" value="1"/>
</dbReference>
<evidence type="ECO:0000256" key="6">
    <source>
        <dbReference type="ARBA" id="ARBA00022670"/>
    </source>
</evidence>
<dbReference type="InterPro" id="IPR029062">
    <property type="entry name" value="Class_I_gatase-like"/>
</dbReference>
<evidence type="ECO:0000256" key="2">
    <source>
        <dbReference type="ARBA" id="ARBA00002039"/>
    </source>
</evidence>